<organism evidence="1 3">
    <name type="scientific">Canicola haemoglobinophilus</name>
    <dbReference type="NCBI Taxonomy" id="733"/>
    <lineage>
        <taxon>Bacteria</taxon>
        <taxon>Pseudomonadati</taxon>
        <taxon>Pseudomonadota</taxon>
        <taxon>Gammaproteobacteria</taxon>
        <taxon>Pasteurellales</taxon>
        <taxon>Pasteurellaceae</taxon>
        <taxon>Canicola</taxon>
    </lineage>
</organism>
<evidence type="ECO:0000313" key="1">
    <source>
        <dbReference type="EMBL" id="STO60174.1"/>
    </source>
</evidence>
<dbReference type="AlphaFoldDB" id="A0A1V4B165"/>
<evidence type="ECO:0000313" key="3">
    <source>
        <dbReference type="Proteomes" id="UP000254329"/>
    </source>
</evidence>
<name>A0A1V4B165_9PAST</name>
<dbReference type="OrthoDB" id="962301at2"/>
<dbReference type="Proteomes" id="UP000254496">
    <property type="component" value="Unassembled WGS sequence"/>
</dbReference>
<evidence type="ECO:0000313" key="4">
    <source>
        <dbReference type="Proteomes" id="UP000254496"/>
    </source>
</evidence>
<reference evidence="3 4" key="1">
    <citation type="submission" date="2018-06" db="EMBL/GenBank/DDBJ databases">
        <authorList>
            <consortium name="Pathogen Informatics"/>
            <person name="Doyle S."/>
        </authorList>
    </citation>
    <scope>NUCLEOTIDE SEQUENCE [LARGE SCALE GENOMIC DNA]</scope>
    <source>
        <strain evidence="1 3">NCTC1659</strain>
        <strain evidence="2 4">NCTC8540</strain>
    </source>
</reference>
<gene>
    <name evidence="1" type="primary">dnaK_1</name>
    <name evidence="2" type="synonym">dnaK_2</name>
    <name evidence="1" type="ORF">NCTC1659_01446</name>
    <name evidence="2" type="ORF">NCTC8540_01409</name>
</gene>
<dbReference type="STRING" id="733.B0186_05565"/>
<dbReference type="EMBL" id="UGHJ01000001">
    <property type="protein sequence ID" value="STO68891.1"/>
    <property type="molecule type" value="Genomic_DNA"/>
</dbReference>
<protein>
    <submittedName>
        <fullName evidence="1">DnaK suppressor protein/ C4-type zinc finger protein, DksA/TraR family</fullName>
    </submittedName>
</protein>
<accession>A0A1V4B165</accession>
<dbReference type="EMBL" id="UGHF01000001">
    <property type="protein sequence ID" value="STO60174.1"/>
    <property type="molecule type" value="Genomic_DNA"/>
</dbReference>
<evidence type="ECO:0000313" key="2">
    <source>
        <dbReference type="EMBL" id="STO68891.1"/>
    </source>
</evidence>
<proteinExistence type="predicted"/>
<dbReference type="RefSeq" id="WP_078218384.1">
    <property type="nucleotide sequence ID" value="NZ_MUXZ01000016.1"/>
</dbReference>
<sequence length="71" mass="8635">MTDQFDRASEIEEQMRQHAIRKQQQQMTDKSAVRFCLDCDEEIPVIRQKMGCSRCVNCQIIFEKHQRIYRR</sequence>
<dbReference type="Proteomes" id="UP000254329">
    <property type="component" value="Unassembled WGS sequence"/>
</dbReference>
<keyword evidence="3" id="KW-1185">Reference proteome</keyword>